<dbReference type="Gene3D" id="3.40.50.720">
    <property type="entry name" value="NAD(P)-binding Rossmann-like Domain"/>
    <property type="match status" value="1"/>
</dbReference>
<dbReference type="PANTHER" id="PTHR43725:SF53">
    <property type="entry name" value="UDP-ARABINOSE 4-EPIMERASE 1"/>
    <property type="match status" value="1"/>
</dbReference>
<comment type="catalytic activity">
    <reaction evidence="1 10">
        <text>UDP-alpha-D-glucose = UDP-alpha-D-galactose</text>
        <dbReference type="Rhea" id="RHEA:22168"/>
        <dbReference type="ChEBI" id="CHEBI:58885"/>
        <dbReference type="ChEBI" id="CHEBI:66914"/>
        <dbReference type="EC" id="5.1.3.2"/>
    </reaction>
</comment>
<comment type="subunit">
    <text evidence="10">Homodimer.</text>
</comment>
<dbReference type="EC" id="5.1.3.2" evidence="5 10"/>
<dbReference type="InterPro" id="IPR005886">
    <property type="entry name" value="UDP_G4E"/>
</dbReference>
<evidence type="ECO:0000256" key="4">
    <source>
        <dbReference type="ARBA" id="ARBA00007637"/>
    </source>
</evidence>
<dbReference type="RefSeq" id="WP_253652691.1">
    <property type="nucleotide sequence ID" value="NZ_BAAAOE010000004.1"/>
</dbReference>
<gene>
    <name evidence="12" type="ORF">LX12_000245</name>
</gene>
<comment type="cofactor">
    <cofactor evidence="2 10">
        <name>NAD(+)</name>
        <dbReference type="ChEBI" id="CHEBI:57540"/>
    </cofactor>
</comment>
<organism evidence="12 13">
    <name type="scientific">Williamsia serinedens</name>
    <dbReference type="NCBI Taxonomy" id="391736"/>
    <lineage>
        <taxon>Bacteria</taxon>
        <taxon>Bacillati</taxon>
        <taxon>Actinomycetota</taxon>
        <taxon>Actinomycetes</taxon>
        <taxon>Mycobacteriales</taxon>
        <taxon>Nocardiaceae</taxon>
        <taxon>Williamsia</taxon>
    </lineage>
</organism>
<evidence type="ECO:0000256" key="9">
    <source>
        <dbReference type="ARBA" id="ARBA00023277"/>
    </source>
</evidence>
<sequence>MKLLVTGGAGYVGSVCARVMVDAGHDVTVVDNLSTGNRDAVPEGARFVEGDVSAVAEDVLADGDVDGVLHFAAQSLVGESVEAPEKYWYGNVVESLALLEAMRRTGTPRLVFSSTAATYGEPDAVPIVESSPTRPTNPYGATKLAIDHAISSYTVAHGLAAISLRYFNVAGAYAGAGENRRVETHLIPIVLQAALGHRDSVKIFGTDYHTDDGTAVRDYIHVHDLAQAHALALEAAVAGRHALYNLGSGAGFSVRQVIDTCREVTGIDIPVVEAPRRAGDPAVLIASSDKAIDELGWQPVKTALPTIVTDAWEYIRALGDRAHSATA</sequence>
<accession>A0ABT1GVS5</accession>
<evidence type="ECO:0000313" key="12">
    <source>
        <dbReference type="EMBL" id="MCP2159081.1"/>
    </source>
</evidence>
<keyword evidence="13" id="KW-1185">Reference proteome</keyword>
<evidence type="ECO:0000256" key="1">
    <source>
        <dbReference type="ARBA" id="ARBA00000083"/>
    </source>
</evidence>
<evidence type="ECO:0000256" key="3">
    <source>
        <dbReference type="ARBA" id="ARBA00004947"/>
    </source>
</evidence>
<dbReference type="Proteomes" id="UP001205740">
    <property type="component" value="Unassembled WGS sequence"/>
</dbReference>
<evidence type="ECO:0000256" key="7">
    <source>
        <dbReference type="ARBA" id="ARBA00023027"/>
    </source>
</evidence>
<evidence type="ECO:0000256" key="6">
    <source>
        <dbReference type="ARBA" id="ARBA00018569"/>
    </source>
</evidence>
<proteinExistence type="inferred from homology"/>
<comment type="pathway">
    <text evidence="3 10">Carbohydrate metabolism; galactose metabolism.</text>
</comment>
<dbReference type="PANTHER" id="PTHR43725">
    <property type="entry name" value="UDP-GLUCOSE 4-EPIMERASE"/>
    <property type="match status" value="1"/>
</dbReference>
<dbReference type="Gene3D" id="3.90.25.10">
    <property type="entry name" value="UDP-galactose 4-epimerase, domain 1"/>
    <property type="match status" value="1"/>
</dbReference>
<comment type="caution">
    <text evidence="12">The sequence shown here is derived from an EMBL/GenBank/DDBJ whole genome shotgun (WGS) entry which is preliminary data.</text>
</comment>
<dbReference type="InterPro" id="IPR036291">
    <property type="entry name" value="NAD(P)-bd_dom_sf"/>
</dbReference>
<evidence type="ECO:0000256" key="10">
    <source>
        <dbReference type="RuleBase" id="RU366046"/>
    </source>
</evidence>
<evidence type="ECO:0000256" key="8">
    <source>
        <dbReference type="ARBA" id="ARBA00023235"/>
    </source>
</evidence>
<evidence type="ECO:0000256" key="5">
    <source>
        <dbReference type="ARBA" id="ARBA00013189"/>
    </source>
</evidence>
<reference evidence="12 13" key="1">
    <citation type="submission" date="2022-06" db="EMBL/GenBank/DDBJ databases">
        <title>Genomic Encyclopedia of Archaeal and Bacterial Type Strains, Phase II (KMG-II): from individual species to whole genera.</title>
        <authorList>
            <person name="Goeker M."/>
        </authorList>
    </citation>
    <scope>NUCLEOTIDE SEQUENCE [LARGE SCALE GENOMIC DNA]</scope>
    <source>
        <strain evidence="12 13">DSM 45037</strain>
    </source>
</reference>
<keyword evidence="8 10" id="KW-0413">Isomerase</keyword>
<dbReference type="SUPFAM" id="SSF51735">
    <property type="entry name" value="NAD(P)-binding Rossmann-fold domains"/>
    <property type="match status" value="1"/>
</dbReference>
<name>A0ABT1GVS5_9NOCA</name>
<keyword evidence="7 10" id="KW-0520">NAD</keyword>
<evidence type="ECO:0000256" key="2">
    <source>
        <dbReference type="ARBA" id="ARBA00001911"/>
    </source>
</evidence>
<dbReference type="InterPro" id="IPR001509">
    <property type="entry name" value="Epimerase_deHydtase"/>
</dbReference>
<dbReference type="EMBL" id="JAMTCG010000001">
    <property type="protein sequence ID" value="MCP2159081.1"/>
    <property type="molecule type" value="Genomic_DNA"/>
</dbReference>
<dbReference type="NCBIfam" id="TIGR01179">
    <property type="entry name" value="galE"/>
    <property type="match status" value="1"/>
</dbReference>
<evidence type="ECO:0000313" key="13">
    <source>
        <dbReference type="Proteomes" id="UP001205740"/>
    </source>
</evidence>
<keyword evidence="9 10" id="KW-0119">Carbohydrate metabolism</keyword>
<protein>
    <recommendedName>
        <fullName evidence="6 10">UDP-glucose 4-epimerase</fullName>
        <ecNumber evidence="5 10">5.1.3.2</ecNumber>
    </recommendedName>
</protein>
<dbReference type="Pfam" id="PF01370">
    <property type="entry name" value="Epimerase"/>
    <property type="match status" value="1"/>
</dbReference>
<dbReference type="CDD" id="cd05247">
    <property type="entry name" value="UDP_G4E_1_SDR_e"/>
    <property type="match status" value="1"/>
</dbReference>
<comment type="similarity">
    <text evidence="4 10">Belongs to the NAD(P)-dependent epimerase/dehydratase family.</text>
</comment>
<evidence type="ECO:0000259" key="11">
    <source>
        <dbReference type="Pfam" id="PF01370"/>
    </source>
</evidence>
<feature type="domain" description="NAD-dependent epimerase/dehydratase" evidence="11">
    <location>
        <begin position="4"/>
        <end position="247"/>
    </location>
</feature>